<evidence type="ECO:0000313" key="8">
    <source>
        <dbReference type="Proteomes" id="UP000007879"/>
    </source>
</evidence>
<dbReference type="EnsemblMetazoa" id="Aqu2.1.33482_001">
    <property type="protein sequence ID" value="Aqu2.1.33482_001"/>
    <property type="gene ID" value="Aqu2.1.33482"/>
</dbReference>
<dbReference type="InParanoid" id="A0A1X7V1M2"/>
<accession>A0A1X7V1M2</accession>
<evidence type="ECO:0000256" key="1">
    <source>
        <dbReference type="ARBA" id="ARBA00005208"/>
    </source>
</evidence>
<comment type="similarity">
    <text evidence="2">Belongs to the UDPGP type 1 family.</text>
</comment>
<dbReference type="PANTHER" id="PTHR11952:SF2">
    <property type="entry name" value="LD24639P"/>
    <property type="match status" value="1"/>
</dbReference>
<sequence length="387" mass="43153">MVGVLLLAGGQGTRLGVSYPKGMYNVQLPSNKTLYQLQAERILKLQELAKNKYGKEDTIVTWYIMTSEYTRDTTIKFFNDHKYFGLDKRNVVIFEQNTLPCVDFNGRILLDKKNSIARAPDGNGGLYAALVNKNNNVLKDMNSRGIKCIHVYGVDNILVKMADPVFVGYCWSRDSDCGAKVVRKSSPGEKVGVVCLLDGKYQVVEYSEISQSTAEMCNPDGSLTFSAGNICNHYFTVSFLERVCSDHKDQLVHHIAKKKIPYIDDTGMRVEPTSPNGIKMEKFVFDVFQFSEKFSVFEVVRDEEFAPLKNGLDSPTDSPVTVRQALMNLHYKYIQRAGGTITSDTPVQVNGTNGIICEISPLVSYAGEGLQELCSGNTFKVPLHLTD</sequence>
<dbReference type="EC" id="2.7.7.23" evidence="3"/>
<dbReference type="OrthoDB" id="532420at2759"/>
<dbReference type="Gene3D" id="3.90.550.10">
    <property type="entry name" value="Spore Coat Polysaccharide Biosynthesis Protein SpsA, Chain A"/>
    <property type="match status" value="1"/>
</dbReference>
<reference evidence="8" key="1">
    <citation type="journal article" date="2010" name="Nature">
        <title>The Amphimedon queenslandica genome and the evolution of animal complexity.</title>
        <authorList>
            <person name="Srivastava M."/>
            <person name="Simakov O."/>
            <person name="Chapman J."/>
            <person name="Fahey B."/>
            <person name="Gauthier M.E."/>
            <person name="Mitros T."/>
            <person name="Richards G.S."/>
            <person name="Conaco C."/>
            <person name="Dacre M."/>
            <person name="Hellsten U."/>
            <person name="Larroux C."/>
            <person name="Putnam N.H."/>
            <person name="Stanke M."/>
            <person name="Adamska M."/>
            <person name="Darling A."/>
            <person name="Degnan S.M."/>
            <person name="Oakley T.H."/>
            <person name="Plachetzki D.C."/>
            <person name="Zhai Y."/>
            <person name="Adamski M."/>
            <person name="Calcino A."/>
            <person name="Cummins S.F."/>
            <person name="Goodstein D.M."/>
            <person name="Harris C."/>
            <person name="Jackson D.J."/>
            <person name="Leys S.P."/>
            <person name="Shu S."/>
            <person name="Woodcroft B.J."/>
            <person name="Vervoort M."/>
            <person name="Kosik K.S."/>
            <person name="Manning G."/>
            <person name="Degnan B.M."/>
            <person name="Rokhsar D.S."/>
        </authorList>
    </citation>
    <scope>NUCLEOTIDE SEQUENCE [LARGE SCALE GENOMIC DNA]</scope>
</reference>
<proteinExistence type="inferred from homology"/>
<dbReference type="InterPro" id="IPR039741">
    <property type="entry name" value="UDP-sugar_pyrophosphorylase"/>
</dbReference>
<dbReference type="Pfam" id="PF01704">
    <property type="entry name" value="UDPGP"/>
    <property type="match status" value="1"/>
</dbReference>
<evidence type="ECO:0000256" key="3">
    <source>
        <dbReference type="ARBA" id="ARBA00012457"/>
    </source>
</evidence>
<dbReference type="KEGG" id="aqu:105312538"/>
<dbReference type="InterPro" id="IPR029044">
    <property type="entry name" value="Nucleotide-diphossugar_trans"/>
</dbReference>
<reference evidence="7" key="2">
    <citation type="submission" date="2017-05" db="UniProtKB">
        <authorList>
            <consortium name="EnsemblMetazoa"/>
        </authorList>
    </citation>
    <scope>IDENTIFICATION</scope>
</reference>
<comment type="catalytic activity">
    <reaction evidence="6">
        <text>N-acetyl-alpha-D-glucosamine 1-phosphate + UTP + H(+) = UDP-N-acetyl-alpha-D-glucosamine + diphosphate</text>
        <dbReference type="Rhea" id="RHEA:13509"/>
        <dbReference type="ChEBI" id="CHEBI:15378"/>
        <dbReference type="ChEBI" id="CHEBI:33019"/>
        <dbReference type="ChEBI" id="CHEBI:46398"/>
        <dbReference type="ChEBI" id="CHEBI:57705"/>
        <dbReference type="ChEBI" id="CHEBI:57776"/>
        <dbReference type="EC" id="2.7.7.23"/>
    </reaction>
</comment>
<evidence type="ECO:0000256" key="6">
    <source>
        <dbReference type="ARBA" id="ARBA00048493"/>
    </source>
</evidence>
<keyword evidence="5" id="KW-0548">Nucleotidyltransferase</keyword>
<keyword evidence="8" id="KW-1185">Reference proteome</keyword>
<dbReference type="CDD" id="cd04193">
    <property type="entry name" value="UDPGlcNAc_PPase"/>
    <property type="match status" value="1"/>
</dbReference>
<evidence type="ECO:0000256" key="2">
    <source>
        <dbReference type="ARBA" id="ARBA00010401"/>
    </source>
</evidence>
<evidence type="ECO:0000256" key="5">
    <source>
        <dbReference type="ARBA" id="ARBA00022695"/>
    </source>
</evidence>
<dbReference type="eggNOG" id="KOG2388">
    <property type="taxonomic scope" value="Eukaryota"/>
</dbReference>
<protein>
    <recommendedName>
        <fullName evidence="3">UDP-N-acetylglucosamine diphosphorylase</fullName>
        <ecNumber evidence="3">2.7.7.23</ecNumber>
    </recommendedName>
</protein>
<dbReference type="AlphaFoldDB" id="A0A1X7V1M2"/>
<comment type="pathway">
    <text evidence="1">Nucleotide-sugar biosynthesis; UDP-N-acetyl-alpha-D-glucosamine biosynthesis; UDP-N-acetyl-alpha-D-glucosamine from N-acetyl-alpha-D-glucosamine 1-phosphate: step 1/1.</text>
</comment>
<dbReference type="PANTHER" id="PTHR11952">
    <property type="entry name" value="UDP- GLUCOSE PYROPHOSPHORYLASE"/>
    <property type="match status" value="1"/>
</dbReference>
<name>A0A1X7V1M2_AMPQE</name>
<evidence type="ECO:0000313" key="7">
    <source>
        <dbReference type="EnsemblMetazoa" id="Aqu2.1.33482_001"/>
    </source>
</evidence>
<dbReference type="GO" id="GO:0006048">
    <property type="term" value="P:UDP-N-acetylglucosamine biosynthetic process"/>
    <property type="evidence" value="ECO:0007669"/>
    <property type="project" value="TreeGrafter"/>
</dbReference>
<dbReference type="EnsemblMetazoa" id="XM_011405271.2">
    <property type="protein sequence ID" value="XP_011403573.1"/>
    <property type="gene ID" value="LOC105312538"/>
</dbReference>
<dbReference type="InterPro" id="IPR002618">
    <property type="entry name" value="UDPGP_fam"/>
</dbReference>
<organism evidence="7">
    <name type="scientific">Amphimedon queenslandica</name>
    <name type="common">Sponge</name>
    <dbReference type="NCBI Taxonomy" id="400682"/>
    <lineage>
        <taxon>Eukaryota</taxon>
        <taxon>Metazoa</taxon>
        <taxon>Porifera</taxon>
        <taxon>Demospongiae</taxon>
        <taxon>Heteroscleromorpha</taxon>
        <taxon>Haplosclerida</taxon>
        <taxon>Niphatidae</taxon>
        <taxon>Amphimedon</taxon>
    </lineage>
</organism>
<evidence type="ECO:0000256" key="4">
    <source>
        <dbReference type="ARBA" id="ARBA00022679"/>
    </source>
</evidence>
<dbReference type="GO" id="GO:0003977">
    <property type="term" value="F:UDP-N-acetylglucosamine diphosphorylase activity"/>
    <property type="evidence" value="ECO:0007669"/>
    <property type="project" value="UniProtKB-EC"/>
</dbReference>
<keyword evidence="4" id="KW-0808">Transferase</keyword>
<dbReference type="Proteomes" id="UP000007879">
    <property type="component" value="Unassembled WGS sequence"/>
</dbReference>
<gene>
    <name evidence="7" type="primary">105312538</name>
</gene>
<dbReference type="SUPFAM" id="SSF53448">
    <property type="entry name" value="Nucleotide-diphospho-sugar transferases"/>
    <property type="match status" value="1"/>
</dbReference>
<dbReference type="STRING" id="400682.A0A1X7V1M2"/>